<dbReference type="EMBL" id="ML120357">
    <property type="protein sequence ID" value="RPB04667.1"/>
    <property type="molecule type" value="Genomic_DNA"/>
</dbReference>
<gene>
    <name evidence="2" type="ORF">L873DRAFT_1799039</name>
</gene>
<organism evidence="2 3">
    <name type="scientific">Choiromyces venosus 120613-1</name>
    <dbReference type="NCBI Taxonomy" id="1336337"/>
    <lineage>
        <taxon>Eukaryota</taxon>
        <taxon>Fungi</taxon>
        <taxon>Dikarya</taxon>
        <taxon>Ascomycota</taxon>
        <taxon>Pezizomycotina</taxon>
        <taxon>Pezizomycetes</taxon>
        <taxon>Pezizales</taxon>
        <taxon>Tuberaceae</taxon>
        <taxon>Choiromyces</taxon>
    </lineage>
</organism>
<keyword evidence="3" id="KW-1185">Reference proteome</keyword>
<protein>
    <submittedName>
        <fullName evidence="2">Uncharacterized protein</fullName>
    </submittedName>
</protein>
<evidence type="ECO:0000313" key="3">
    <source>
        <dbReference type="Proteomes" id="UP000276215"/>
    </source>
</evidence>
<evidence type="ECO:0000313" key="2">
    <source>
        <dbReference type="EMBL" id="RPB04667.1"/>
    </source>
</evidence>
<reference evidence="2 3" key="1">
    <citation type="journal article" date="2018" name="Nat. Ecol. Evol.">
        <title>Pezizomycetes genomes reveal the molecular basis of ectomycorrhizal truffle lifestyle.</title>
        <authorList>
            <person name="Murat C."/>
            <person name="Payen T."/>
            <person name="Noel B."/>
            <person name="Kuo A."/>
            <person name="Morin E."/>
            <person name="Chen J."/>
            <person name="Kohler A."/>
            <person name="Krizsan K."/>
            <person name="Balestrini R."/>
            <person name="Da Silva C."/>
            <person name="Montanini B."/>
            <person name="Hainaut M."/>
            <person name="Levati E."/>
            <person name="Barry K.W."/>
            <person name="Belfiori B."/>
            <person name="Cichocki N."/>
            <person name="Clum A."/>
            <person name="Dockter R.B."/>
            <person name="Fauchery L."/>
            <person name="Guy J."/>
            <person name="Iotti M."/>
            <person name="Le Tacon F."/>
            <person name="Lindquist E.A."/>
            <person name="Lipzen A."/>
            <person name="Malagnac F."/>
            <person name="Mello A."/>
            <person name="Molinier V."/>
            <person name="Miyauchi S."/>
            <person name="Poulain J."/>
            <person name="Riccioni C."/>
            <person name="Rubini A."/>
            <person name="Sitrit Y."/>
            <person name="Splivallo R."/>
            <person name="Traeger S."/>
            <person name="Wang M."/>
            <person name="Zifcakova L."/>
            <person name="Wipf D."/>
            <person name="Zambonelli A."/>
            <person name="Paolocci F."/>
            <person name="Nowrousian M."/>
            <person name="Ottonello S."/>
            <person name="Baldrian P."/>
            <person name="Spatafora J.W."/>
            <person name="Henrissat B."/>
            <person name="Nagy L.G."/>
            <person name="Aury J.M."/>
            <person name="Wincker P."/>
            <person name="Grigoriev I.V."/>
            <person name="Bonfante P."/>
            <person name="Martin F.M."/>
        </authorList>
    </citation>
    <scope>NUCLEOTIDE SEQUENCE [LARGE SCALE GENOMIC DNA]</scope>
    <source>
        <strain evidence="2 3">120613-1</strain>
    </source>
</reference>
<feature type="region of interest" description="Disordered" evidence="1">
    <location>
        <begin position="149"/>
        <end position="203"/>
    </location>
</feature>
<name>A0A3N4K263_9PEZI</name>
<proteinExistence type="predicted"/>
<evidence type="ECO:0000256" key="1">
    <source>
        <dbReference type="SAM" id="MobiDB-lite"/>
    </source>
</evidence>
<dbReference type="AlphaFoldDB" id="A0A3N4K263"/>
<sequence>MPYIITIESTDPVPEDQIALMSQVLNVLGADPSVHYTRWITSMAYKCEMGTTFDVKQLAMIRDNFSPPPAYSSRRDFFQIVKSVTVTTSSSAPDEMADHSDIASRSPTILKADEGRILPVTPLGSWRFPRGKDGKSRRWKELRMDLMYDKPPGQGLGTPVHSELEIQGHTGQLARAKPVETLSSTPGSKGSIGPARERNRPDH</sequence>
<accession>A0A3N4K263</accession>
<dbReference type="Proteomes" id="UP000276215">
    <property type="component" value="Unassembled WGS sequence"/>
</dbReference>